<dbReference type="Proteomes" id="UP000198307">
    <property type="component" value="Unassembled WGS sequence"/>
</dbReference>
<dbReference type="InterPro" id="IPR001845">
    <property type="entry name" value="HTH_ArsR_DNA-bd_dom"/>
</dbReference>
<keyword evidence="2" id="KW-0238">DNA-binding</keyword>
<proteinExistence type="predicted"/>
<dbReference type="SMART" id="SM00418">
    <property type="entry name" value="HTH_ARSR"/>
    <property type="match status" value="1"/>
</dbReference>
<protein>
    <submittedName>
        <fullName evidence="5">Transcriptional regulator, ArsR family</fullName>
    </submittedName>
</protein>
<evidence type="ECO:0000313" key="5">
    <source>
        <dbReference type="EMBL" id="SNT76370.1"/>
    </source>
</evidence>
<dbReference type="AlphaFoldDB" id="A0A239Q1R7"/>
<dbReference type="InterPro" id="IPR051011">
    <property type="entry name" value="Metal_resp_trans_reg"/>
</dbReference>
<dbReference type="Gene3D" id="1.10.10.10">
    <property type="entry name" value="Winged helix-like DNA-binding domain superfamily/Winged helix DNA-binding domain"/>
    <property type="match status" value="1"/>
</dbReference>
<dbReference type="Pfam" id="PF12840">
    <property type="entry name" value="HTH_20"/>
    <property type="match status" value="1"/>
</dbReference>
<dbReference type="InterPro" id="IPR036390">
    <property type="entry name" value="WH_DNA-bd_sf"/>
</dbReference>
<dbReference type="CDD" id="cd00090">
    <property type="entry name" value="HTH_ARSR"/>
    <property type="match status" value="1"/>
</dbReference>
<evidence type="ECO:0000256" key="2">
    <source>
        <dbReference type="ARBA" id="ARBA00023125"/>
    </source>
</evidence>
<evidence type="ECO:0000313" key="6">
    <source>
        <dbReference type="Proteomes" id="UP000198307"/>
    </source>
</evidence>
<dbReference type="GO" id="GO:0003700">
    <property type="term" value="F:DNA-binding transcription factor activity"/>
    <property type="evidence" value="ECO:0007669"/>
    <property type="project" value="InterPro"/>
</dbReference>
<dbReference type="EMBL" id="FZQB01000019">
    <property type="protein sequence ID" value="SNT76370.1"/>
    <property type="molecule type" value="Genomic_DNA"/>
</dbReference>
<evidence type="ECO:0000256" key="3">
    <source>
        <dbReference type="ARBA" id="ARBA00023163"/>
    </source>
</evidence>
<dbReference type="InterPro" id="IPR036388">
    <property type="entry name" value="WH-like_DNA-bd_sf"/>
</dbReference>
<dbReference type="PANTHER" id="PTHR43132:SF2">
    <property type="entry name" value="ARSENICAL RESISTANCE OPERON REPRESSOR ARSR-RELATED"/>
    <property type="match status" value="1"/>
</dbReference>
<dbReference type="PROSITE" id="PS50987">
    <property type="entry name" value="HTH_ARSR_2"/>
    <property type="match status" value="1"/>
</dbReference>
<sequence length="144" mass="15916">MPFCMPRHLNKDSARRDDVKRPLHSPCLFHISCNMEKINALTCLSALAHDLRLDVFRLLIQAGPDGLAAGDIAKQAGIRANTLSNNLNILAAAGLVRSTREGRSIRYFAQMNAMRDLMSYLLQDCCGGQAELCRPLLDQIACEC</sequence>
<name>A0A239Q1R7_9RHOB</name>
<dbReference type="SUPFAM" id="SSF46785">
    <property type="entry name" value="Winged helix' DNA-binding domain"/>
    <property type="match status" value="1"/>
</dbReference>
<feature type="domain" description="HTH arsR-type" evidence="4">
    <location>
        <begin position="32"/>
        <end position="129"/>
    </location>
</feature>
<keyword evidence="6" id="KW-1185">Reference proteome</keyword>
<evidence type="ECO:0000259" key="4">
    <source>
        <dbReference type="PROSITE" id="PS50987"/>
    </source>
</evidence>
<organism evidence="5 6">
    <name type="scientific">Paracoccus seriniphilus</name>
    <dbReference type="NCBI Taxonomy" id="184748"/>
    <lineage>
        <taxon>Bacteria</taxon>
        <taxon>Pseudomonadati</taxon>
        <taxon>Pseudomonadota</taxon>
        <taxon>Alphaproteobacteria</taxon>
        <taxon>Rhodobacterales</taxon>
        <taxon>Paracoccaceae</taxon>
        <taxon>Paracoccus</taxon>
    </lineage>
</organism>
<keyword evidence="1" id="KW-0805">Transcription regulation</keyword>
<keyword evidence="3" id="KW-0804">Transcription</keyword>
<gene>
    <name evidence="5" type="ORF">SAMN05444959_11917</name>
</gene>
<dbReference type="PANTHER" id="PTHR43132">
    <property type="entry name" value="ARSENICAL RESISTANCE OPERON REPRESSOR ARSR-RELATED"/>
    <property type="match status" value="1"/>
</dbReference>
<reference evidence="5 6" key="1">
    <citation type="submission" date="2017-07" db="EMBL/GenBank/DDBJ databases">
        <authorList>
            <person name="Sun Z.S."/>
            <person name="Albrecht U."/>
            <person name="Echele G."/>
            <person name="Lee C.C."/>
        </authorList>
    </citation>
    <scope>NUCLEOTIDE SEQUENCE [LARGE SCALE GENOMIC DNA]</scope>
    <source>
        <strain evidence="5 6">DSM 14827</strain>
    </source>
</reference>
<accession>A0A239Q1R7</accession>
<evidence type="ECO:0000256" key="1">
    <source>
        <dbReference type="ARBA" id="ARBA00023015"/>
    </source>
</evidence>
<dbReference type="InterPro" id="IPR011991">
    <property type="entry name" value="ArsR-like_HTH"/>
</dbReference>
<dbReference type="GO" id="GO:0003677">
    <property type="term" value="F:DNA binding"/>
    <property type="evidence" value="ECO:0007669"/>
    <property type="project" value="UniProtKB-KW"/>
</dbReference>
<dbReference type="PRINTS" id="PR00778">
    <property type="entry name" value="HTHARSR"/>
</dbReference>